<accession>A0A485M4I5</accession>
<organism evidence="1">
    <name type="scientific">anaerobic digester metagenome</name>
    <dbReference type="NCBI Taxonomy" id="1263854"/>
    <lineage>
        <taxon>unclassified sequences</taxon>
        <taxon>metagenomes</taxon>
        <taxon>ecological metagenomes</taxon>
    </lineage>
</organism>
<gene>
    <name evidence="1" type="ORF">SCFA_3940002</name>
</gene>
<dbReference type="Pfam" id="PF08863">
    <property type="entry name" value="YolD"/>
    <property type="match status" value="1"/>
</dbReference>
<dbReference type="EMBL" id="CAADRN010000328">
    <property type="protein sequence ID" value="VFU18153.1"/>
    <property type="molecule type" value="Genomic_DNA"/>
</dbReference>
<dbReference type="InterPro" id="IPR014962">
    <property type="entry name" value="YolD"/>
</dbReference>
<proteinExistence type="predicted"/>
<name>A0A485M4I5_9ZZZZ</name>
<dbReference type="AlphaFoldDB" id="A0A485M4I5"/>
<protein>
    <recommendedName>
        <fullName evidence="2">YolD-like protein</fullName>
    </recommendedName>
</protein>
<sequence>MTKKMFNQFLCSSLMLPEHRDALNRRRAGRRENEKMCRPCIDEQQHALWDCLLTAALRQGKELAVYYKNEQGEHLLRGAISRIVPLRREIYIQAAGVVSRVSLDNIVSLEEICGGDEGC</sequence>
<evidence type="ECO:0000313" key="1">
    <source>
        <dbReference type="EMBL" id="VFU18153.1"/>
    </source>
</evidence>
<reference evidence="1" key="1">
    <citation type="submission" date="2019-03" db="EMBL/GenBank/DDBJ databases">
        <authorList>
            <person name="Hao L."/>
        </authorList>
    </citation>
    <scope>NUCLEOTIDE SEQUENCE</scope>
</reference>
<evidence type="ECO:0008006" key="2">
    <source>
        <dbReference type="Google" id="ProtNLM"/>
    </source>
</evidence>